<gene>
    <name evidence="2" type="ORF">Prudu_013931</name>
</gene>
<reference evidence="2" key="1">
    <citation type="journal article" date="2019" name="Science">
        <title>Mutation of a bHLH transcription factor allowed almond domestication.</title>
        <authorList>
            <person name="Sanchez-Perez R."/>
            <person name="Pavan S."/>
            <person name="Mazzeo R."/>
            <person name="Moldovan C."/>
            <person name="Aiese Cigliano R."/>
            <person name="Del Cueto J."/>
            <person name="Ricciardi F."/>
            <person name="Lotti C."/>
            <person name="Ricciardi L."/>
            <person name="Dicenta F."/>
            <person name="Lopez-Marques R.L."/>
            <person name="Lindberg Moller B."/>
        </authorList>
    </citation>
    <scope>NUCLEOTIDE SEQUENCE</scope>
</reference>
<keyword evidence="1" id="KW-1133">Transmembrane helix</keyword>
<keyword evidence="1" id="KW-0472">Membrane</keyword>
<sequence>KSLETEEAVSPSDGDEEGKAKGLSILCNKRHSSMLEICFTENFQQVLQVSPLSSFHEVTIYGDPHPAIAQLFGGSSKSRQGTFSLSKSSTPLNPCEKKSQHNKILLTKKMEMSRIALLIMTFPVMFPLFAHLKFMEMNHLDAGPIVPTATAIIAPEAVHVAERPITNWGLERRHRVTHHRADQDRTAKLGELILAARHRSV</sequence>
<name>A0A4Y1RG54_PRUDU</name>
<feature type="transmembrane region" description="Helical" evidence="1">
    <location>
        <begin position="115"/>
        <end position="134"/>
    </location>
</feature>
<keyword evidence="1" id="KW-0812">Transmembrane</keyword>
<feature type="non-terminal residue" evidence="2">
    <location>
        <position position="1"/>
    </location>
</feature>
<organism evidence="2">
    <name type="scientific">Prunus dulcis</name>
    <name type="common">Almond</name>
    <name type="synonym">Amygdalus dulcis</name>
    <dbReference type="NCBI Taxonomy" id="3755"/>
    <lineage>
        <taxon>Eukaryota</taxon>
        <taxon>Viridiplantae</taxon>
        <taxon>Streptophyta</taxon>
        <taxon>Embryophyta</taxon>
        <taxon>Tracheophyta</taxon>
        <taxon>Spermatophyta</taxon>
        <taxon>Magnoliopsida</taxon>
        <taxon>eudicotyledons</taxon>
        <taxon>Gunneridae</taxon>
        <taxon>Pentapetalae</taxon>
        <taxon>rosids</taxon>
        <taxon>fabids</taxon>
        <taxon>Rosales</taxon>
        <taxon>Rosaceae</taxon>
        <taxon>Amygdaloideae</taxon>
        <taxon>Amygdaleae</taxon>
        <taxon>Prunus</taxon>
    </lineage>
</organism>
<protein>
    <submittedName>
        <fullName evidence="2">Uncharacterized protein</fullName>
    </submittedName>
</protein>
<dbReference type="EMBL" id="AP019301">
    <property type="protein sequence ID" value="BBH03144.1"/>
    <property type="molecule type" value="Genomic_DNA"/>
</dbReference>
<accession>A0A4Y1RG54</accession>
<evidence type="ECO:0000256" key="1">
    <source>
        <dbReference type="SAM" id="Phobius"/>
    </source>
</evidence>
<evidence type="ECO:0000313" key="2">
    <source>
        <dbReference type="EMBL" id="BBH03144.1"/>
    </source>
</evidence>
<dbReference type="AlphaFoldDB" id="A0A4Y1RG54"/>
<proteinExistence type="predicted"/>